<keyword evidence="3" id="KW-0456">Lyase</keyword>
<proteinExistence type="inferred from homology"/>
<dbReference type="SUPFAM" id="SSF52096">
    <property type="entry name" value="ClpP/crotonase"/>
    <property type="match status" value="1"/>
</dbReference>
<dbReference type="Gene3D" id="3.90.226.10">
    <property type="entry name" value="2-enoyl-CoA Hydratase, Chain A, domain 1"/>
    <property type="match status" value="1"/>
</dbReference>
<dbReference type="Pfam" id="PF00378">
    <property type="entry name" value="ECH_1"/>
    <property type="match status" value="1"/>
</dbReference>
<dbReference type="PANTHER" id="PTHR11941:SF169">
    <property type="entry name" value="(7AS)-7A-METHYL-1,5-DIOXO-2,3,5,6,7,7A-HEXAHYDRO-1H-INDENE-CARBOXYL-COA HYDROLASE"/>
    <property type="match status" value="1"/>
</dbReference>
<dbReference type="InterPro" id="IPR001753">
    <property type="entry name" value="Enoyl-CoA_hydra/iso"/>
</dbReference>
<evidence type="ECO:0000313" key="6">
    <source>
        <dbReference type="Proteomes" id="UP000663791"/>
    </source>
</evidence>
<evidence type="ECO:0000256" key="1">
    <source>
        <dbReference type="ARBA" id="ARBA00005254"/>
    </source>
</evidence>
<dbReference type="PROSITE" id="PS00166">
    <property type="entry name" value="ENOYL_COA_HYDRATASE"/>
    <property type="match status" value="1"/>
</dbReference>
<comment type="caution">
    <text evidence="5">The sequence shown here is derived from an EMBL/GenBank/DDBJ whole genome shotgun (WGS) entry which is preliminary data.</text>
</comment>
<evidence type="ECO:0000256" key="3">
    <source>
        <dbReference type="ARBA" id="ARBA00023239"/>
    </source>
</evidence>
<dbReference type="Proteomes" id="UP000663791">
    <property type="component" value="Unassembled WGS sequence"/>
</dbReference>
<dbReference type="RefSeq" id="WP_205289667.1">
    <property type="nucleotide sequence ID" value="NZ_CP074406.1"/>
</dbReference>
<dbReference type="GO" id="GO:0016829">
    <property type="term" value="F:lyase activity"/>
    <property type="evidence" value="ECO:0007669"/>
    <property type="project" value="UniProtKB-KW"/>
</dbReference>
<protein>
    <submittedName>
        <fullName evidence="5">Enoyl-CoA hydratase/isomerase family protein</fullName>
    </submittedName>
</protein>
<evidence type="ECO:0000256" key="4">
    <source>
        <dbReference type="RuleBase" id="RU003707"/>
    </source>
</evidence>
<evidence type="ECO:0000313" key="5">
    <source>
        <dbReference type="EMBL" id="MBM9458350.1"/>
    </source>
</evidence>
<keyword evidence="2" id="KW-0443">Lipid metabolism</keyword>
<dbReference type="AlphaFoldDB" id="A0A939BX21"/>
<evidence type="ECO:0000256" key="2">
    <source>
        <dbReference type="ARBA" id="ARBA00023098"/>
    </source>
</evidence>
<dbReference type="GO" id="GO:0006635">
    <property type="term" value="P:fatty acid beta-oxidation"/>
    <property type="evidence" value="ECO:0007669"/>
    <property type="project" value="TreeGrafter"/>
</dbReference>
<comment type="similarity">
    <text evidence="1 4">Belongs to the enoyl-CoA hydratase/isomerase family.</text>
</comment>
<dbReference type="InterPro" id="IPR029045">
    <property type="entry name" value="ClpP/crotonase-like_dom_sf"/>
</dbReference>
<accession>A0A939BX21</accession>
<organism evidence="5 6">
    <name type="scientific">Nocardioides faecalis</name>
    <dbReference type="NCBI Taxonomy" id="2803858"/>
    <lineage>
        <taxon>Bacteria</taxon>
        <taxon>Bacillati</taxon>
        <taxon>Actinomycetota</taxon>
        <taxon>Actinomycetes</taxon>
        <taxon>Propionibacteriales</taxon>
        <taxon>Nocardioidaceae</taxon>
        <taxon>Nocardioides</taxon>
    </lineage>
</organism>
<name>A0A939BX21_9ACTN</name>
<reference evidence="5" key="1">
    <citation type="submission" date="2021-01" db="EMBL/GenBank/DDBJ databases">
        <title>Novel species in genus Nocardioides.</title>
        <authorList>
            <person name="Zhang G."/>
        </authorList>
    </citation>
    <scope>NUCLEOTIDE SEQUENCE</scope>
    <source>
        <strain evidence="5">Zg-536</strain>
    </source>
</reference>
<gene>
    <name evidence="5" type="ORF">JK386_00360</name>
</gene>
<keyword evidence="6" id="KW-1185">Reference proteome</keyword>
<dbReference type="InterPro" id="IPR014748">
    <property type="entry name" value="Enoyl-CoA_hydra_C"/>
</dbReference>
<dbReference type="CDD" id="cd06558">
    <property type="entry name" value="crotonase-like"/>
    <property type="match status" value="1"/>
</dbReference>
<sequence length="249" mass="25803">MGVLEVTRSGGVLLLRLNRPAQRNALDRALTDALSAAFDELDDDPSLHVGILAANGPVFCAGTDLHEPASPATDRGGEYGLVRRRRTTPLIAAVEGAALGGGLEVVLSCDLVVAGAEARFGLPEVARGLVATCGGLFRTPDRVPPVIAAELVLTGDPIAAHRAYEVGMINRLVPAGQALDAARGLAERITRNSPDAVSASLGALADARGPAEAVGWTATDKAIATVVRSPDPLEGVAAFFEKRPPRWAR</sequence>
<dbReference type="PANTHER" id="PTHR11941">
    <property type="entry name" value="ENOYL-COA HYDRATASE-RELATED"/>
    <property type="match status" value="1"/>
</dbReference>
<dbReference type="Gene3D" id="1.10.12.10">
    <property type="entry name" value="Lyase 2-enoyl-coa Hydratase, Chain A, domain 2"/>
    <property type="match status" value="1"/>
</dbReference>
<dbReference type="EMBL" id="JAERTX010000001">
    <property type="protein sequence ID" value="MBM9458350.1"/>
    <property type="molecule type" value="Genomic_DNA"/>
</dbReference>
<dbReference type="InterPro" id="IPR018376">
    <property type="entry name" value="Enoyl-CoA_hyd/isom_CS"/>
</dbReference>